<dbReference type="PANTHER" id="PTHR37013">
    <property type="entry name" value="INTEGRAL MEMBRANE PROTEIN (AFU_ORTHOLOGUE AFUA_1G05950)-RELATED"/>
    <property type="match status" value="1"/>
</dbReference>
<dbReference type="Proteomes" id="UP000326799">
    <property type="component" value="Unassembled WGS sequence"/>
</dbReference>
<evidence type="ECO:0000256" key="1">
    <source>
        <dbReference type="SAM" id="MobiDB-lite"/>
    </source>
</evidence>
<dbReference type="AlphaFoldDB" id="A0A5N6EWI6"/>
<keyword evidence="2" id="KW-0472">Membrane</keyword>
<evidence type="ECO:0000259" key="3">
    <source>
        <dbReference type="Pfam" id="PF24802"/>
    </source>
</evidence>
<feature type="transmembrane region" description="Helical" evidence="2">
    <location>
        <begin position="84"/>
        <end position="106"/>
    </location>
</feature>
<feature type="transmembrane region" description="Helical" evidence="2">
    <location>
        <begin position="54"/>
        <end position="78"/>
    </location>
</feature>
<keyword evidence="5" id="KW-1185">Reference proteome</keyword>
<evidence type="ECO:0000313" key="4">
    <source>
        <dbReference type="EMBL" id="KAB8221951.1"/>
    </source>
</evidence>
<dbReference type="EMBL" id="ML733416">
    <property type="protein sequence ID" value="KAB8221951.1"/>
    <property type="molecule type" value="Genomic_DNA"/>
</dbReference>
<dbReference type="PANTHER" id="PTHR37013:SF7">
    <property type="entry name" value="INTEGRAL MEMBRANE PROTEIN"/>
    <property type="match status" value="1"/>
</dbReference>
<feature type="transmembrane region" description="Helical" evidence="2">
    <location>
        <begin position="118"/>
        <end position="146"/>
    </location>
</feature>
<feature type="region of interest" description="Disordered" evidence="1">
    <location>
        <begin position="266"/>
        <end position="293"/>
    </location>
</feature>
<protein>
    <recommendedName>
        <fullName evidence="3">DUF7703 domain-containing protein</fullName>
    </recommendedName>
</protein>
<sequence length="318" mass="35661">MPPDPDPGLIQPKTGGVTKLQTYIITVFATIAWYNAVELVIICLTTFKRYRGCYFWSLLIASVGLIPLVLGWLFFIFYFGLTRWVSASIIIPSWYCVVAGHSLVLWSRLHLIMQAPKVLRGILILIIVDSILLFIPPTVMFYGILIHDEGFRTSARFAAAYNIMERIQLVGFCLQELLISGIYIFETVKLLRLRLDPVHSRILIRLVVINVVVMILDVAVVAVQFAGYIAIQMMFKPVAYSIKLKLEYAVLSQLIQISKGPNSDPEQLCSCSQEHNSTSTCRSDSGRNGAADSDMRQYSVDTITTVVSPRQTATFGKL</sequence>
<feature type="transmembrane region" description="Helical" evidence="2">
    <location>
        <begin position="206"/>
        <end position="231"/>
    </location>
</feature>
<feature type="transmembrane region" description="Helical" evidence="2">
    <location>
        <begin position="20"/>
        <end position="47"/>
    </location>
</feature>
<dbReference type="Pfam" id="PF24802">
    <property type="entry name" value="DUF7703"/>
    <property type="match status" value="1"/>
</dbReference>
<feature type="domain" description="DUF7703" evidence="3">
    <location>
        <begin position="16"/>
        <end position="258"/>
    </location>
</feature>
<feature type="transmembrane region" description="Helical" evidence="2">
    <location>
        <begin position="166"/>
        <end position="185"/>
    </location>
</feature>
<keyword evidence="2" id="KW-0812">Transmembrane</keyword>
<name>A0A5N6EWI6_9EURO</name>
<evidence type="ECO:0000256" key="2">
    <source>
        <dbReference type="SAM" id="Phobius"/>
    </source>
</evidence>
<organism evidence="4 5">
    <name type="scientific">Aspergillus novoparasiticus</name>
    <dbReference type="NCBI Taxonomy" id="986946"/>
    <lineage>
        <taxon>Eukaryota</taxon>
        <taxon>Fungi</taxon>
        <taxon>Dikarya</taxon>
        <taxon>Ascomycota</taxon>
        <taxon>Pezizomycotina</taxon>
        <taxon>Eurotiomycetes</taxon>
        <taxon>Eurotiomycetidae</taxon>
        <taxon>Eurotiales</taxon>
        <taxon>Aspergillaceae</taxon>
        <taxon>Aspergillus</taxon>
        <taxon>Aspergillus subgen. Circumdati</taxon>
    </lineage>
</organism>
<dbReference type="InterPro" id="IPR056120">
    <property type="entry name" value="DUF7703"/>
</dbReference>
<feature type="compositionally biased region" description="Polar residues" evidence="1">
    <location>
        <begin position="266"/>
        <end position="283"/>
    </location>
</feature>
<keyword evidence="2" id="KW-1133">Transmembrane helix</keyword>
<gene>
    <name evidence="4" type="ORF">BDV33DRAFT_229844</name>
</gene>
<evidence type="ECO:0000313" key="5">
    <source>
        <dbReference type="Proteomes" id="UP000326799"/>
    </source>
</evidence>
<accession>A0A5N6EWI6</accession>
<proteinExistence type="predicted"/>
<reference evidence="4 5" key="1">
    <citation type="submission" date="2019-04" db="EMBL/GenBank/DDBJ databases">
        <title>Fungal friends and foes A comparative genomics study of 23 Aspergillus species from section Flavi.</title>
        <authorList>
            <consortium name="DOE Joint Genome Institute"/>
            <person name="Kjaerbolling I."/>
            <person name="Vesth T.C."/>
            <person name="Frisvad J.C."/>
            <person name="Nybo J.L."/>
            <person name="Theobald S."/>
            <person name="Kildgaard S."/>
            <person name="Petersen T.I."/>
            <person name="Kuo A."/>
            <person name="Sato A."/>
            <person name="Lyhne E.K."/>
            <person name="Kogle M.E."/>
            <person name="Wiebenga A."/>
            <person name="Kun R.S."/>
            <person name="Lubbers R.J."/>
            <person name="Makela M.R."/>
            <person name="Barry K."/>
            <person name="Chovatia M."/>
            <person name="Clum A."/>
            <person name="Daum C."/>
            <person name="Haridas S."/>
            <person name="He G."/>
            <person name="LaButti K."/>
            <person name="Lipzen A."/>
            <person name="Mondo S."/>
            <person name="Pangilinan J."/>
            <person name="Riley R."/>
            <person name="Salamov A."/>
            <person name="Simmons B.A."/>
            <person name="Magnuson J.K."/>
            <person name="Henrissat B."/>
            <person name="Mortensen U.H."/>
            <person name="Larsen T.O."/>
            <person name="De vries R.P."/>
            <person name="Grigoriev I.V."/>
            <person name="Machida M."/>
            <person name="Baker S.E."/>
            <person name="Andersen M.R."/>
        </authorList>
    </citation>
    <scope>NUCLEOTIDE SEQUENCE [LARGE SCALE GENOMIC DNA]</scope>
    <source>
        <strain evidence="4 5">CBS 126849</strain>
    </source>
</reference>